<dbReference type="Gene3D" id="3.30.1180.10">
    <property type="match status" value="1"/>
</dbReference>
<comment type="caution">
    <text evidence="2">The sequence shown here is derived from an EMBL/GenBank/DDBJ whole genome shotgun (WGS) entry which is preliminary data.</text>
</comment>
<dbReference type="EMBL" id="AKKV01000031">
    <property type="protein sequence ID" value="EIT84593.1"/>
    <property type="molecule type" value="Genomic_DNA"/>
</dbReference>
<name>I8UCT0_9BACL</name>
<dbReference type="AlphaFoldDB" id="I8UCT0"/>
<dbReference type="PATRIC" id="fig|1196324.3.peg.3011"/>
<dbReference type="PANTHER" id="PTHR33434:SF2">
    <property type="entry name" value="FATTY ACID-BINDING PROTEIN TM_1468"/>
    <property type="match status" value="1"/>
</dbReference>
<dbReference type="STRING" id="1196324.A374_14735"/>
<keyword evidence="3" id="KW-1185">Reference proteome</keyword>
<organism evidence="2 3">
    <name type="scientific">Fictibacillus macauensis ZFHKF-1</name>
    <dbReference type="NCBI Taxonomy" id="1196324"/>
    <lineage>
        <taxon>Bacteria</taxon>
        <taxon>Bacillati</taxon>
        <taxon>Bacillota</taxon>
        <taxon>Bacilli</taxon>
        <taxon>Bacillales</taxon>
        <taxon>Fictibacillaceae</taxon>
        <taxon>Fictibacillus</taxon>
    </lineage>
</organism>
<dbReference type="Gene3D" id="3.40.50.10170">
    <property type="match status" value="1"/>
</dbReference>
<dbReference type="eggNOG" id="COG1307">
    <property type="taxonomic scope" value="Bacteria"/>
</dbReference>
<evidence type="ECO:0000313" key="3">
    <source>
        <dbReference type="Proteomes" id="UP000004080"/>
    </source>
</evidence>
<dbReference type="InterPro" id="IPR043168">
    <property type="entry name" value="DegV_C"/>
</dbReference>
<dbReference type="PANTHER" id="PTHR33434">
    <property type="entry name" value="DEGV DOMAIN-CONTAINING PROTEIN DR_1986-RELATED"/>
    <property type="match status" value="1"/>
</dbReference>
<dbReference type="Proteomes" id="UP000004080">
    <property type="component" value="Unassembled WGS sequence"/>
</dbReference>
<dbReference type="SUPFAM" id="SSF82549">
    <property type="entry name" value="DAK1/DegV-like"/>
    <property type="match status" value="1"/>
</dbReference>
<evidence type="ECO:0000256" key="1">
    <source>
        <dbReference type="ARBA" id="ARBA00023121"/>
    </source>
</evidence>
<keyword evidence="1" id="KW-0446">Lipid-binding</keyword>
<dbReference type="GO" id="GO:0008289">
    <property type="term" value="F:lipid binding"/>
    <property type="evidence" value="ECO:0007669"/>
    <property type="project" value="UniProtKB-KW"/>
</dbReference>
<dbReference type="Pfam" id="PF02645">
    <property type="entry name" value="DegV"/>
    <property type="match status" value="1"/>
</dbReference>
<dbReference type="RefSeq" id="WP_007203023.1">
    <property type="nucleotide sequence ID" value="NZ_AKKV01000031.1"/>
</dbReference>
<proteinExistence type="predicted"/>
<dbReference type="NCBIfam" id="TIGR00762">
    <property type="entry name" value="DegV"/>
    <property type="match status" value="1"/>
</dbReference>
<gene>
    <name evidence="2" type="ORF">A374_14735</name>
</gene>
<dbReference type="InterPro" id="IPR003797">
    <property type="entry name" value="DegV"/>
</dbReference>
<evidence type="ECO:0000313" key="2">
    <source>
        <dbReference type="EMBL" id="EIT84593.1"/>
    </source>
</evidence>
<sequence length="283" mass="31382">MNITFVLDSASDYCVEQSTCSVPLTVIPLNIAFGNDHYLDNVTITTNEFYERMAEEKELPKTSQPSPQAFYELFTSQVEKGNEVIYFGLATNLSGTVQSATIGRSMLSDQDQQQVFIVDSGTASAGIQVLVRQAERLAFEGMRAEQIVEKLAETKKSIIAYVLLETIENVKKGGRISAVQGAIAEILNIKPLLAVQDGIVETVGKFRGKKKGLTRLKELFQEWKDDHPGKELFIIHSLPSKSEVMKEFGELFSLDAFKNVSFTRFGSTIGTYASENAIGFIFH</sequence>
<reference evidence="2 3" key="1">
    <citation type="journal article" date="2012" name="J. Bacteriol.">
        <title>Genome of Bacillus macauensis ZFHKF-1, a Long-Chain-Forming Bacterium.</title>
        <authorList>
            <person name="Cai L."/>
            <person name="Zhang T."/>
        </authorList>
    </citation>
    <scope>NUCLEOTIDE SEQUENCE [LARGE SCALE GENOMIC DNA]</scope>
    <source>
        <strain evidence="2 3">ZFHKF-1</strain>
    </source>
</reference>
<dbReference type="OrthoDB" id="5429275at2"/>
<dbReference type="InterPro" id="IPR050270">
    <property type="entry name" value="DegV_domain_contain"/>
</dbReference>
<protein>
    <submittedName>
        <fullName evidence="2">DegV family protein</fullName>
    </submittedName>
</protein>
<accession>I8UCT0</accession>
<dbReference type="PROSITE" id="PS51482">
    <property type="entry name" value="DEGV"/>
    <property type="match status" value="1"/>
</dbReference>